<proteinExistence type="predicted"/>
<comment type="caution">
    <text evidence="1">The sequence shown here is derived from an EMBL/GenBank/DDBJ whole genome shotgun (WGS) entry which is preliminary data.</text>
</comment>
<protein>
    <submittedName>
        <fullName evidence="1">Uncharacterized protein</fullName>
    </submittedName>
</protein>
<organism evidence="1 2">
    <name type="scientific">Leyella stercorea</name>
    <dbReference type="NCBI Taxonomy" id="363265"/>
    <lineage>
        <taxon>Bacteria</taxon>
        <taxon>Pseudomonadati</taxon>
        <taxon>Bacteroidota</taxon>
        <taxon>Bacteroidia</taxon>
        <taxon>Bacteroidales</taxon>
        <taxon>Prevotellaceae</taxon>
        <taxon>Leyella</taxon>
    </lineage>
</organism>
<dbReference type="EMBL" id="QRNO01000002">
    <property type="protein sequence ID" value="RHK53091.1"/>
    <property type="molecule type" value="Genomic_DNA"/>
</dbReference>
<name>A0A3R6FMV6_9BACT</name>
<gene>
    <name evidence="1" type="ORF">DW060_01120</name>
</gene>
<dbReference type="Proteomes" id="UP000286598">
    <property type="component" value="Unassembled WGS sequence"/>
</dbReference>
<evidence type="ECO:0000313" key="1">
    <source>
        <dbReference type="EMBL" id="RHK53091.1"/>
    </source>
</evidence>
<evidence type="ECO:0000313" key="2">
    <source>
        <dbReference type="Proteomes" id="UP000286598"/>
    </source>
</evidence>
<reference evidence="1 2" key="1">
    <citation type="submission" date="2018-08" db="EMBL/GenBank/DDBJ databases">
        <title>A genome reference for cultivated species of the human gut microbiota.</title>
        <authorList>
            <person name="Zou Y."/>
            <person name="Xue W."/>
            <person name="Luo G."/>
        </authorList>
    </citation>
    <scope>NUCLEOTIDE SEQUENCE [LARGE SCALE GENOMIC DNA]</scope>
    <source>
        <strain evidence="1 2">AF42-9</strain>
    </source>
</reference>
<dbReference type="OrthoDB" id="770653at2"/>
<dbReference type="AlphaFoldDB" id="A0A3R6FMV6"/>
<sequence length="156" mass="17089">MGITPMFGDDAIGAQVRLFQKRLEEAAISLLKYLGEELTKYAKDKHNYTDRTGNLTNSIGYAVVRNGEIIDFGGAVQQGEGADNALKVAMKMAETLSDSFSLIIVAGMNYAAYVEARGYNVILPAELKAKTDFPKAMQKLMDKAKRKADELFGNVL</sequence>
<keyword evidence="2" id="KW-1185">Reference proteome</keyword>
<accession>A0A3R6FMV6</accession>